<accession>A0A0H3D784</accession>
<dbReference type="GO" id="GO:0003700">
    <property type="term" value="F:DNA-binding transcription factor activity"/>
    <property type="evidence" value="ECO:0007669"/>
    <property type="project" value="InterPro"/>
</dbReference>
<gene>
    <name evidence="3" type="ordered locus">AMED_5065</name>
</gene>
<dbReference type="Proteomes" id="UP000000328">
    <property type="component" value="Chromosome"/>
</dbReference>
<dbReference type="Pfam" id="PF12802">
    <property type="entry name" value="MarR_2"/>
    <property type="match status" value="1"/>
</dbReference>
<comment type="similarity">
    <text evidence="1">Belongs to the ROK (NagC/XylR) family.</text>
</comment>
<dbReference type="Gene3D" id="3.30.420.40">
    <property type="match status" value="2"/>
</dbReference>
<evidence type="ECO:0000259" key="2">
    <source>
        <dbReference type="Pfam" id="PF12802"/>
    </source>
</evidence>
<dbReference type="PANTHER" id="PTHR18964:SF149">
    <property type="entry name" value="BIFUNCTIONAL UDP-N-ACETYLGLUCOSAMINE 2-EPIMERASE_N-ACETYLMANNOSAMINE KINASE"/>
    <property type="match status" value="1"/>
</dbReference>
<dbReference type="eggNOG" id="COG1846">
    <property type="taxonomic scope" value="Bacteria"/>
</dbReference>
<dbReference type="AlphaFoldDB" id="A0A0H3D784"/>
<dbReference type="InterPro" id="IPR000600">
    <property type="entry name" value="ROK"/>
</dbReference>
<dbReference type="InterPro" id="IPR036390">
    <property type="entry name" value="WH_DNA-bd_sf"/>
</dbReference>
<evidence type="ECO:0000256" key="1">
    <source>
        <dbReference type="ARBA" id="ARBA00006479"/>
    </source>
</evidence>
<dbReference type="Pfam" id="PF00480">
    <property type="entry name" value="ROK"/>
    <property type="match status" value="1"/>
</dbReference>
<dbReference type="GeneID" id="92872774"/>
<dbReference type="EMBL" id="CP002000">
    <property type="protein sequence ID" value="ADJ46830.1"/>
    <property type="molecule type" value="Genomic_DNA"/>
</dbReference>
<proteinExistence type="inferred from homology"/>
<dbReference type="HOGENOM" id="CLU_036604_13_3_11"/>
<dbReference type="PANTHER" id="PTHR18964">
    <property type="entry name" value="ROK (REPRESSOR, ORF, KINASE) FAMILY"/>
    <property type="match status" value="1"/>
</dbReference>
<dbReference type="SUPFAM" id="SSF46785">
    <property type="entry name" value="Winged helix' DNA-binding domain"/>
    <property type="match status" value="1"/>
</dbReference>
<feature type="domain" description="HTH marR-type" evidence="2">
    <location>
        <begin position="26"/>
        <end position="66"/>
    </location>
</feature>
<reference evidence="3 4" key="1">
    <citation type="journal article" date="2010" name="Cell Res.">
        <title>Complete genome sequence of the rifamycin SV-producing Amycolatopsis mediterranei U32 revealed its genetic characteristics in phylogeny and metabolism.</title>
        <authorList>
            <person name="Zhao W."/>
            <person name="Zhong Y."/>
            <person name="Yuan H."/>
            <person name="Wang J."/>
            <person name="Zheng H."/>
            <person name="Wang Y."/>
            <person name="Cen X."/>
            <person name="Xu F."/>
            <person name="Bai J."/>
            <person name="Han X."/>
            <person name="Lu G."/>
            <person name="Zhu Y."/>
            <person name="Shao Z."/>
            <person name="Yan H."/>
            <person name="Li C."/>
            <person name="Peng N."/>
            <person name="Zhang Z."/>
            <person name="Zhang Y."/>
            <person name="Lin W."/>
            <person name="Fan Y."/>
            <person name="Qin Z."/>
            <person name="Hu Y."/>
            <person name="Zhu B."/>
            <person name="Wang S."/>
            <person name="Ding X."/>
            <person name="Zhao G.P."/>
        </authorList>
    </citation>
    <scope>NUCLEOTIDE SEQUENCE [LARGE SCALE GENOMIC DNA]</scope>
    <source>
        <strain evidence="4">U-32</strain>
    </source>
</reference>
<evidence type="ECO:0000313" key="3">
    <source>
        <dbReference type="EMBL" id="ADJ46830.1"/>
    </source>
</evidence>
<dbReference type="PATRIC" id="fig|749927.5.peg.5240"/>
<dbReference type="RefSeq" id="WP_013226891.1">
    <property type="nucleotide sequence ID" value="NC_014318.1"/>
</dbReference>
<organism evidence="3 4">
    <name type="scientific">Amycolatopsis mediterranei (strain U-32)</name>
    <dbReference type="NCBI Taxonomy" id="749927"/>
    <lineage>
        <taxon>Bacteria</taxon>
        <taxon>Bacillati</taxon>
        <taxon>Actinomycetota</taxon>
        <taxon>Actinomycetes</taxon>
        <taxon>Pseudonocardiales</taxon>
        <taxon>Pseudonocardiaceae</taxon>
        <taxon>Amycolatopsis</taxon>
    </lineage>
</organism>
<dbReference type="OrthoDB" id="3189808at2"/>
<dbReference type="SUPFAM" id="SSF53067">
    <property type="entry name" value="Actin-like ATPase domain"/>
    <property type="match status" value="1"/>
</dbReference>
<dbReference type="CDD" id="cd23763">
    <property type="entry name" value="ASKHA_ATPase_ROK"/>
    <property type="match status" value="1"/>
</dbReference>
<dbReference type="KEGG" id="amd:AMED_5065"/>
<protein>
    <submittedName>
        <fullName evidence="3">ROK family transcriptional regulator</fullName>
    </submittedName>
</protein>
<dbReference type="InterPro" id="IPR000835">
    <property type="entry name" value="HTH_MarR-typ"/>
</dbReference>
<name>A0A0H3D784_AMYMU</name>
<sequence length="396" mass="40018">MLSGVVTGSLLREVNLQVVYRAVREAHPVSRAQLARRLGTSKPTTGRSVDALLAAGLIREAAPPADATSYGAVFFEPCPDAAVVLGLDVGSRYVRGLLVDLAGVELARADLPLTAAGGPAVLARAVEVRDRLLKQAGVADVSAAAVGIGGVIDPRTGEVRVANQHELNGFAATAGFRAALGVPVVVENDVNLAAVGEGAHGAGAGVRNFAFLSVGSGVGAGLVLAGELHRGQHGAAGEIDYVRADREFDPRSPAADAFLAHAEQRLARSSGSVSSGSVSSGTVLRSPVTAEAVMAAARTGDALAVSLVRLEATRIARAAAGLTRVVDVELIVLGGGLGLNGDLLLEPVRAALAELTPYPPRVEVSRLGAATLTGAVVVALRAVLEDLVPSRVAAAG</sequence>
<evidence type="ECO:0000313" key="4">
    <source>
        <dbReference type="Proteomes" id="UP000000328"/>
    </source>
</evidence>
<dbReference type="InterPro" id="IPR036388">
    <property type="entry name" value="WH-like_DNA-bd_sf"/>
</dbReference>
<dbReference type="Gene3D" id="1.10.10.10">
    <property type="entry name" value="Winged helix-like DNA-binding domain superfamily/Winged helix DNA-binding domain"/>
    <property type="match status" value="1"/>
</dbReference>
<dbReference type="eggNOG" id="COG1940">
    <property type="taxonomic scope" value="Bacteria"/>
</dbReference>
<dbReference type="InterPro" id="IPR043129">
    <property type="entry name" value="ATPase_NBD"/>
</dbReference>